<gene>
    <name evidence="3" type="ORF">VQ7734_01587</name>
</gene>
<accession>A0A1M7YTF1</accession>
<evidence type="ECO:0000256" key="2">
    <source>
        <dbReference type="SAM" id="SignalP"/>
    </source>
</evidence>
<evidence type="ECO:0008006" key="5">
    <source>
        <dbReference type="Google" id="ProtNLM"/>
    </source>
</evidence>
<feature type="chain" id="PRO_5012478241" description="DUF2066 domain-containing protein" evidence="2">
    <location>
        <begin position="19"/>
        <end position="378"/>
    </location>
</feature>
<dbReference type="STRING" id="1117707.VQ7734_01587"/>
<name>A0A1M7YTF1_9VIBR</name>
<evidence type="ECO:0000256" key="1">
    <source>
        <dbReference type="SAM" id="MobiDB-lite"/>
    </source>
</evidence>
<dbReference type="AlphaFoldDB" id="A0A1M7YTF1"/>
<proteinExistence type="predicted"/>
<keyword evidence="2" id="KW-0732">Signal</keyword>
<keyword evidence="4" id="KW-1185">Reference proteome</keyword>
<dbReference type="Pfam" id="PF09839">
    <property type="entry name" value="DUF2066"/>
    <property type="match status" value="1"/>
</dbReference>
<feature type="signal peptide" evidence="2">
    <location>
        <begin position="1"/>
        <end position="18"/>
    </location>
</feature>
<dbReference type="OrthoDB" id="6195299at2"/>
<sequence length="378" mass="42171">MRSLAFLSLISLAFSCFATTHVDIYHAEVAVNEKVSDEMARIQGMQSVVVRATGDRNSVKNAVIEKALSQNSQYLSQIGYKQKEKQKILKMVFSEKQIGALLTQAQLPFWPTQRETILVWFVEDKDFQRSIVWENISNEQVNRLKRLSEDRGLPVEIPVGDFDDITGIDPADVWGNFLQPISRASQRYHPDAVLVIRAHQDSFRWSLYDQAPDEMMNFASVPVTGSASGENALDTLVDQLTHYYTNKNAVVVHSKSSLSVKVSVTGVSRATSFFSLESALKQLSSVASVDILGIQGDKVSYLIHLLTSRKEFEQEMMAVSLIEKDQRDDDTAIPSEPEDTPDASGETPPPPAGDSDIKPVENTAPAGEVSELYYHWKQ</sequence>
<evidence type="ECO:0000313" key="3">
    <source>
        <dbReference type="EMBL" id="SHO55826.1"/>
    </source>
</evidence>
<dbReference type="Proteomes" id="UP000184600">
    <property type="component" value="Unassembled WGS sequence"/>
</dbReference>
<dbReference type="EMBL" id="FRFG01000019">
    <property type="protein sequence ID" value="SHO55826.1"/>
    <property type="molecule type" value="Genomic_DNA"/>
</dbReference>
<dbReference type="PROSITE" id="PS51257">
    <property type="entry name" value="PROKAR_LIPOPROTEIN"/>
    <property type="match status" value="1"/>
</dbReference>
<dbReference type="RefSeq" id="WP_073581226.1">
    <property type="nucleotide sequence ID" value="NZ_AP024897.1"/>
</dbReference>
<organism evidence="3 4">
    <name type="scientific">Vibrio quintilis</name>
    <dbReference type="NCBI Taxonomy" id="1117707"/>
    <lineage>
        <taxon>Bacteria</taxon>
        <taxon>Pseudomonadati</taxon>
        <taxon>Pseudomonadota</taxon>
        <taxon>Gammaproteobacteria</taxon>
        <taxon>Vibrionales</taxon>
        <taxon>Vibrionaceae</taxon>
        <taxon>Vibrio</taxon>
    </lineage>
</organism>
<protein>
    <recommendedName>
        <fullName evidence="5">DUF2066 domain-containing protein</fullName>
    </recommendedName>
</protein>
<dbReference type="InterPro" id="IPR018642">
    <property type="entry name" value="DUF2066"/>
</dbReference>
<evidence type="ECO:0000313" key="4">
    <source>
        <dbReference type="Proteomes" id="UP000184600"/>
    </source>
</evidence>
<reference evidence="4" key="1">
    <citation type="submission" date="2016-12" db="EMBL/GenBank/DDBJ databases">
        <authorList>
            <person name="Rodrigo-Torres L."/>
            <person name="Arahal R.D."/>
            <person name="Lucena T."/>
        </authorList>
    </citation>
    <scope>NUCLEOTIDE SEQUENCE [LARGE SCALE GENOMIC DNA]</scope>
</reference>
<feature type="region of interest" description="Disordered" evidence="1">
    <location>
        <begin position="323"/>
        <end position="366"/>
    </location>
</feature>